<dbReference type="RefSeq" id="WP_115029389.1">
    <property type="nucleotide sequence ID" value="NZ_UFYA01000001.1"/>
</dbReference>
<dbReference type="GO" id="GO:0022857">
    <property type="term" value="F:transmembrane transporter activity"/>
    <property type="evidence" value="ECO:0007669"/>
    <property type="project" value="TreeGrafter"/>
</dbReference>
<comment type="caution">
    <text evidence="5">The sequence shown here is derived from an EMBL/GenBank/DDBJ whole genome shotgun (WGS) entry which is preliminary data.</text>
</comment>
<dbReference type="PANTHER" id="PTHR24220">
    <property type="entry name" value="IMPORT ATP-BINDING PROTEIN"/>
    <property type="match status" value="1"/>
</dbReference>
<organism evidence="5 6">
    <name type="scientific">Dermatophilus congolensis</name>
    <dbReference type="NCBI Taxonomy" id="1863"/>
    <lineage>
        <taxon>Bacteria</taxon>
        <taxon>Bacillati</taxon>
        <taxon>Actinomycetota</taxon>
        <taxon>Actinomycetes</taxon>
        <taxon>Micrococcales</taxon>
        <taxon>Dermatophilaceae</taxon>
        <taxon>Dermatophilus</taxon>
    </lineage>
</organism>
<name>A0AA46GZL9_9MICO</name>
<dbReference type="GO" id="GO:0098796">
    <property type="term" value="C:membrane protein complex"/>
    <property type="evidence" value="ECO:0007669"/>
    <property type="project" value="UniProtKB-ARBA"/>
</dbReference>
<dbReference type="EC" id="3.6.3.-" evidence="5"/>
<protein>
    <submittedName>
        <fullName evidence="5">Macrolide export ATP-binding/permease protein MacB</fullName>
        <ecNumber evidence="5">3.6.3.-</ecNumber>
    </submittedName>
</protein>
<evidence type="ECO:0000256" key="2">
    <source>
        <dbReference type="ARBA" id="ARBA00022741"/>
    </source>
</evidence>
<dbReference type="CDD" id="cd03255">
    <property type="entry name" value="ABC_MJ0796_LolCDE_FtsE"/>
    <property type="match status" value="1"/>
</dbReference>
<dbReference type="PANTHER" id="PTHR24220:SF685">
    <property type="entry name" value="ABC TRANSPORTER RELATED"/>
    <property type="match status" value="1"/>
</dbReference>
<reference evidence="5 6" key="1">
    <citation type="submission" date="2018-06" db="EMBL/GenBank/DDBJ databases">
        <authorList>
            <consortium name="Pathogen Informatics"/>
            <person name="Doyle S."/>
        </authorList>
    </citation>
    <scope>NUCLEOTIDE SEQUENCE [LARGE SCALE GENOMIC DNA]</scope>
    <source>
        <strain evidence="5 6">NCTC7915</strain>
    </source>
</reference>
<evidence type="ECO:0000256" key="3">
    <source>
        <dbReference type="ARBA" id="ARBA00022840"/>
    </source>
</evidence>
<gene>
    <name evidence="5" type="primary">macB_1</name>
    <name evidence="5" type="ORF">NCTC7915_00325</name>
</gene>
<dbReference type="InterPro" id="IPR003439">
    <property type="entry name" value="ABC_transporter-like_ATP-bd"/>
</dbReference>
<evidence type="ECO:0000313" key="6">
    <source>
        <dbReference type="Proteomes" id="UP000254118"/>
    </source>
</evidence>
<dbReference type="PROSITE" id="PS00211">
    <property type="entry name" value="ABC_TRANSPORTER_1"/>
    <property type="match status" value="1"/>
</dbReference>
<evidence type="ECO:0000256" key="1">
    <source>
        <dbReference type="ARBA" id="ARBA00022448"/>
    </source>
</evidence>
<accession>A0AA46GZL9</accession>
<evidence type="ECO:0000313" key="5">
    <source>
        <dbReference type="EMBL" id="STD04842.1"/>
    </source>
</evidence>
<dbReference type="InterPro" id="IPR017911">
    <property type="entry name" value="MacB-like_ATP-bd"/>
</dbReference>
<dbReference type="Pfam" id="PF00005">
    <property type="entry name" value="ABC_tran"/>
    <property type="match status" value="1"/>
</dbReference>
<dbReference type="FunFam" id="3.40.50.300:FF:000032">
    <property type="entry name" value="Export ABC transporter ATP-binding protein"/>
    <property type="match status" value="1"/>
</dbReference>
<dbReference type="InterPro" id="IPR027417">
    <property type="entry name" value="P-loop_NTPase"/>
</dbReference>
<dbReference type="Proteomes" id="UP000254118">
    <property type="component" value="Unassembled WGS sequence"/>
</dbReference>
<dbReference type="PROSITE" id="PS50893">
    <property type="entry name" value="ABC_TRANSPORTER_2"/>
    <property type="match status" value="1"/>
</dbReference>
<keyword evidence="2" id="KW-0547">Nucleotide-binding</keyword>
<dbReference type="GO" id="GO:0005886">
    <property type="term" value="C:plasma membrane"/>
    <property type="evidence" value="ECO:0007669"/>
    <property type="project" value="TreeGrafter"/>
</dbReference>
<dbReference type="AlphaFoldDB" id="A0AA46GZL9"/>
<keyword evidence="3 5" id="KW-0067">ATP-binding</keyword>
<dbReference type="InterPro" id="IPR015854">
    <property type="entry name" value="ABC_transpr_LolD-like"/>
</dbReference>
<keyword evidence="5" id="KW-0378">Hydrolase</keyword>
<feature type="domain" description="ABC transporter" evidence="4">
    <location>
        <begin position="5"/>
        <end position="246"/>
    </location>
</feature>
<dbReference type="SUPFAM" id="SSF52540">
    <property type="entry name" value="P-loop containing nucleoside triphosphate hydrolases"/>
    <property type="match status" value="1"/>
</dbReference>
<sequence>MTCVIDARDVRKTYQGGGGDAVLACDGVNVQVAAKEVVAIVGPSGSGKSTLMHLLGTVDDIDAGSLTICGQEISSMKQPEKAAFRREHIGFVFQSFHLVPTLTAAENVGLSAIIGNRRRKEWDGRARELLARVGLEELAGRKPDEMSGGQQQRIAVARALFSQPHVLLADEPTGNLDQKAAGEVMRMLREAVDDGQAQCAVIVTHSERSSAAADRVLLFVDGRVRDEMTFDDGGWAPEKEVARIERLRHWMSSAGC</sequence>
<dbReference type="GO" id="GO:0005524">
    <property type="term" value="F:ATP binding"/>
    <property type="evidence" value="ECO:0007669"/>
    <property type="project" value="UniProtKB-KW"/>
</dbReference>
<dbReference type="InterPro" id="IPR003593">
    <property type="entry name" value="AAA+_ATPase"/>
</dbReference>
<evidence type="ECO:0000259" key="4">
    <source>
        <dbReference type="PROSITE" id="PS50893"/>
    </source>
</evidence>
<dbReference type="InterPro" id="IPR017871">
    <property type="entry name" value="ABC_transporter-like_CS"/>
</dbReference>
<proteinExistence type="predicted"/>
<dbReference type="Gene3D" id="3.40.50.300">
    <property type="entry name" value="P-loop containing nucleotide triphosphate hydrolases"/>
    <property type="match status" value="1"/>
</dbReference>
<dbReference type="GO" id="GO:0016887">
    <property type="term" value="F:ATP hydrolysis activity"/>
    <property type="evidence" value="ECO:0007669"/>
    <property type="project" value="InterPro"/>
</dbReference>
<dbReference type="EMBL" id="UFYA01000001">
    <property type="protein sequence ID" value="STD04842.1"/>
    <property type="molecule type" value="Genomic_DNA"/>
</dbReference>
<dbReference type="SMART" id="SM00382">
    <property type="entry name" value="AAA"/>
    <property type="match status" value="1"/>
</dbReference>
<keyword evidence="1" id="KW-0813">Transport</keyword>